<dbReference type="OrthoDB" id="5533136at2759"/>
<dbReference type="GO" id="GO:1990573">
    <property type="term" value="P:potassium ion import across plasma membrane"/>
    <property type="evidence" value="ECO:0007669"/>
    <property type="project" value="TreeGrafter"/>
</dbReference>
<dbReference type="Proteomes" id="UP000287033">
    <property type="component" value="Unassembled WGS sequence"/>
</dbReference>
<evidence type="ECO:0000256" key="1">
    <source>
        <dbReference type="ARBA" id="ARBA00022842"/>
    </source>
</evidence>
<dbReference type="GO" id="GO:0000166">
    <property type="term" value="F:nucleotide binding"/>
    <property type="evidence" value="ECO:0007669"/>
    <property type="project" value="InterPro"/>
</dbReference>
<keyword evidence="3" id="KW-1185">Reference proteome</keyword>
<dbReference type="STRING" id="137246.A0A401TMI5"/>
<evidence type="ECO:0000313" key="2">
    <source>
        <dbReference type="EMBL" id="GCC43880.1"/>
    </source>
</evidence>
<dbReference type="GO" id="GO:0042383">
    <property type="term" value="C:sarcolemma"/>
    <property type="evidence" value="ECO:0007669"/>
    <property type="project" value="TreeGrafter"/>
</dbReference>
<feature type="non-terminal residue" evidence="2">
    <location>
        <position position="106"/>
    </location>
</feature>
<organism evidence="2 3">
    <name type="scientific">Chiloscyllium punctatum</name>
    <name type="common">Brownbanded bambooshark</name>
    <name type="synonym">Hemiscyllium punctatum</name>
    <dbReference type="NCBI Taxonomy" id="137246"/>
    <lineage>
        <taxon>Eukaryota</taxon>
        <taxon>Metazoa</taxon>
        <taxon>Chordata</taxon>
        <taxon>Craniata</taxon>
        <taxon>Vertebrata</taxon>
        <taxon>Chondrichthyes</taxon>
        <taxon>Elasmobranchii</taxon>
        <taxon>Galeomorphii</taxon>
        <taxon>Galeoidea</taxon>
        <taxon>Orectolobiformes</taxon>
        <taxon>Hemiscylliidae</taxon>
        <taxon>Chiloscyllium</taxon>
    </lineage>
</organism>
<reference evidence="2 3" key="1">
    <citation type="journal article" date="2018" name="Nat. Ecol. Evol.">
        <title>Shark genomes provide insights into elasmobranch evolution and the origin of vertebrates.</title>
        <authorList>
            <person name="Hara Y"/>
            <person name="Yamaguchi K"/>
            <person name="Onimaru K"/>
            <person name="Kadota M"/>
            <person name="Koyanagi M"/>
            <person name="Keeley SD"/>
            <person name="Tatsumi K"/>
            <person name="Tanaka K"/>
            <person name="Motone F"/>
            <person name="Kageyama Y"/>
            <person name="Nozu R"/>
            <person name="Adachi N"/>
            <person name="Nishimura O"/>
            <person name="Nakagawa R"/>
            <person name="Tanegashima C"/>
            <person name="Kiyatake I"/>
            <person name="Matsumoto R"/>
            <person name="Murakumo K"/>
            <person name="Nishida K"/>
            <person name="Terakita A"/>
            <person name="Kuratani S"/>
            <person name="Sato K"/>
            <person name="Hyodo S Kuraku.S."/>
        </authorList>
    </citation>
    <scope>NUCLEOTIDE SEQUENCE [LARGE SCALE GENOMIC DNA]</scope>
</reference>
<gene>
    <name evidence="2" type="ORF">chiPu_0027733</name>
</gene>
<dbReference type="GO" id="GO:1902600">
    <property type="term" value="P:proton transmembrane transport"/>
    <property type="evidence" value="ECO:0007669"/>
    <property type="project" value="TreeGrafter"/>
</dbReference>
<keyword evidence="1" id="KW-0460">Magnesium</keyword>
<dbReference type="Gene3D" id="3.40.50.1000">
    <property type="entry name" value="HAD superfamily/HAD-like"/>
    <property type="match status" value="1"/>
</dbReference>
<dbReference type="InterPro" id="IPR050510">
    <property type="entry name" value="Cation_transp_ATPase_P-type"/>
</dbReference>
<dbReference type="GO" id="GO:0030007">
    <property type="term" value="P:intracellular potassium ion homeostasis"/>
    <property type="evidence" value="ECO:0007669"/>
    <property type="project" value="TreeGrafter"/>
</dbReference>
<dbReference type="PANTHER" id="PTHR43294:SF9">
    <property type="entry name" value="SODIUM_POTASSIUM-TRANSPORTING ATPASE SUBUNIT ALPHA-1"/>
    <property type="match status" value="1"/>
</dbReference>
<dbReference type="PANTHER" id="PTHR43294">
    <property type="entry name" value="SODIUM/POTASSIUM-TRANSPORTING ATPASE SUBUNIT ALPHA"/>
    <property type="match status" value="1"/>
</dbReference>
<dbReference type="Pfam" id="PF13246">
    <property type="entry name" value="Cation_ATPase"/>
    <property type="match status" value="1"/>
</dbReference>
<comment type="caution">
    <text evidence="2">The sequence shown here is derived from an EMBL/GenBank/DDBJ whole genome shotgun (WGS) entry which is preliminary data.</text>
</comment>
<name>A0A401TMI5_CHIPU</name>
<evidence type="ECO:0000313" key="3">
    <source>
        <dbReference type="Proteomes" id="UP000287033"/>
    </source>
</evidence>
<dbReference type="SUPFAM" id="SSF81660">
    <property type="entry name" value="Metal cation-transporting ATPase, ATP-binding domain N"/>
    <property type="match status" value="1"/>
</dbReference>
<accession>A0A401TMI5</accession>
<dbReference type="InterPro" id="IPR023299">
    <property type="entry name" value="ATPase_P-typ_cyto_dom_N"/>
</dbReference>
<dbReference type="GO" id="GO:0005391">
    <property type="term" value="F:P-type sodium:potassium-exchanging transporter activity"/>
    <property type="evidence" value="ECO:0007669"/>
    <property type="project" value="TreeGrafter"/>
</dbReference>
<dbReference type="AlphaFoldDB" id="A0A401TMI5"/>
<protein>
    <submittedName>
        <fullName evidence="2">Uncharacterized protein</fullName>
    </submittedName>
</protein>
<proteinExistence type="predicted"/>
<dbReference type="GO" id="GO:0006883">
    <property type="term" value="P:intracellular sodium ion homeostasis"/>
    <property type="evidence" value="ECO:0007669"/>
    <property type="project" value="TreeGrafter"/>
</dbReference>
<dbReference type="EMBL" id="BEZZ01112019">
    <property type="protein sequence ID" value="GCC43880.1"/>
    <property type="molecule type" value="Genomic_DNA"/>
</dbReference>
<dbReference type="InterPro" id="IPR023214">
    <property type="entry name" value="HAD_sf"/>
</dbReference>
<sequence>MKGAPERILDRCSSILLHGKECPLDTEMKDAFQNAYLELGGLGERVLGFCHLNLLVEQFPPGFAFDTDEVNFPTDRLCFVGLMSMIDPPRAAVPDAVGKCRSAGIK</sequence>
<dbReference type="GO" id="GO:0036376">
    <property type="term" value="P:sodium ion export across plasma membrane"/>
    <property type="evidence" value="ECO:0007669"/>
    <property type="project" value="TreeGrafter"/>
</dbReference>
<dbReference type="GO" id="GO:0005890">
    <property type="term" value="C:sodium:potassium-exchanging ATPase complex"/>
    <property type="evidence" value="ECO:0007669"/>
    <property type="project" value="TreeGrafter"/>
</dbReference>
<dbReference type="Gene3D" id="3.40.1110.10">
    <property type="entry name" value="Calcium-transporting ATPase, cytoplasmic domain N"/>
    <property type="match status" value="1"/>
</dbReference>
<dbReference type="OMA" id="CTTIMME"/>